<protein>
    <recommendedName>
        <fullName evidence="8">Probable enoyl-CoA hydratase EchA17</fullName>
        <ecNumber evidence="3">4.2.1.17</ecNumber>
    </recommendedName>
    <alternativeName>
        <fullName evidence="9">Probable enoyl-CoA hydratase echA17</fullName>
    </alternativeName>
</protein>
<dbReference type="Pfam" id="PF00378">
    <property type="entry name" value="ECH_1"/>
    <property type="match status" value="1"/>
</dbReference>
<comment type="function">
    <text evidence="1">Could possibly oxidize fatty acids using specific components.</text>
</comment>
<dbReference type="PROSITE" id="PS00166">
    <property type="entry name" value="ENOYL_COA_HYDRATASE"/>
    <property type="match status" value="1"/>
</dbReference>
<dbReference type="GO" id="GO:0006631">
    <property type="term" value="P:fatty acid metabolic process"/>
    <property type="evidence" value="ECO:0007669"/>
    <property type="project" value="UniProtKB-KW"/>
</dbReference>
<name>A0A5A7SBW4_9NOCA</name>
<reference evidence="12 13" key="1">
    <citation type="submission" date="2019-07" db="EMBL/GenBank/DDBJ databases">
        <title>Rhodococcus cavernicolus sp. nov., isolated from a cave.</title>
        <authorList>
            <person name="Lee S.D."/>
        </authorList>
    </citation>
    <scope>NUCLEOTIDE SEQUENCE [LARGE SCALE GENOMIC DNA]</scope>
    <source>
        <strain evidence="12 13">C1-24</strain>
    </source>
</reference>
<dbReference type="InterPro" id="IPR001753">
    <property type="entry name" value="Enoyl-CoA_hydra/iso"/>
</dbReference>
<dbReference type="SUPFAM" id="SSF52096">
    <property type="entry name" value="ClpP/crotonase"/>
    <property type="match status" value="1"/>
</dbReference>
<evidence type="ECO:0000313" key="12">
    <source>
        <dbReference type="EMBL" id="KAA0023608.1"/>
    </source>
</evidence>
<proteinExistence type="inferred from homology"/>
<comment type="catalytic activity">
    <reaction evidence="6">
        <text>a (3S)-3-hydroxyacyl-CoA = a (2E)-enoyl-CoA + H2O</text>
        <dbReference type="Rhea" id="RHEA:16105"/>
        <dbReference type="ChEBI" id="CHEBI:15377"/>
        <dbReference type="ChEBI" id="CHEBI:57318"/>
        <dbReference type="ChEBI" id="CHEBI:58856"/>
        <dbReference type="EC" id="4.2.1.17"/>
    </reaction>
</comment>
<dbReference type="CDD" id="cd06558">
    <property type="entry name" value="crotonase-like"/>
    <property type="match status" value="1"/>
</dbReference>
<dbReference type="PANTHER" id="PTHR43802">
    <property type="entry name" value="ENOYL-COA HYDRATASE"/>
    <property type="match status" value="1"/>
</dbReference>
<evidence type="ECO:0000256" key="5">
    <source>
        <dbReference type="ARBA" id="ARBA00023239"/>
    </source>
</evidence>
<comment type="similarity">
    <text evidence="2 10">Belongs to the enoyl-CoA hydratase/isomerase family.</text>
</comment>
<comment type="catalytic activity">
    <reaction evidence="7">
        <text>a 4-saturated-(3S)-3-hydroxyacyl-CoA = a (3E)-enoyl-CoA + H2O</text>
        <dbReference type="Rhea" id="RHEA:20724"/>
        <dbReference type="ChEBI" id="CHEBI:15377"/>
        <dbReference type="ChEBI" id="CHEBI:58521"/>
        <dbReference type="ChEBI" id="CHEBI:137480"/>
        <dbReference type="EC" id="4.2.1.17"/>
    </reaction>
</comment>
<accession>A0A5A7SBW4</accession>
<feature type="compositionally biased region" description="Basic and acidic residues" evidence="11">
    <location>
        <begin position="241"/>
        <end position="261"/>
    </location>
</feature>
<evidence type="ECO:0000256" key="4">
    <source>
        <dbReference type="ARBA" id="ARBA00022832"/>
    </source>
</evidence>
<evidence type="ECO:0000256" key="10">
    <source>
        <dbReference type="RuleBase" id="RU003707"/>
    </source>
</evidence>
<evidence type="ECO:0000313" key="13">
    <source>
        <dbReference type="Proteomes" id="UP000322244"/>
    </source>
</evidence>
<evidence type="ECO:0000256" key="2">
    <source>
        <dbReference type="ARBA" id="ARBA00005254"/>
    </source>
</evidence>
<dbReference type="InterPro" id="IPR018376">
    <property type="entry name" value="Enoyl-CoA_hyd/isom_CS"/>
</dbReference>
<dbReference type="Gene3D" id="3.90.226.10">
    <property type="entry name" value="2-enoyl-CoA Hydratase, Chain A, domain 1"/>
    <property type="match status" value="1"/>
</dbReference>
<evidence type="ECO:0000256" key="9">
    <source>
        <dbReference type="ARBA" id="ARBA00073436"/>
    </source>
</evidence>
<evidence type="ECO:0000256" key="11">
    <source>
        <dbReference type="SAM" id="MobiDB-lite"/>
    </source>
</evidence>
<dbReference type="NCBIfam" id="NF006100">
    <property type="entry name" value="PRK08252.1"/>
    <property type="match status" value="1"/>
</dbReference>
<dbReference type="FunFam" id="3.90.226.10:FF:000009">
    <property type="entry name" value="Carnitinyl-CoA dehydratase"/>
    <property type="match status" value="1"/>
</dbReference>
<dbReference type="Gene3D" id="1.10.12.10">
    <property type="entry name" value="Lyase 2-enoyl-coa Hydratase, Chain A, domain 2"/>
    <property type="match status" value="1"/>
</dbReference>
<evidence type="ECO:0000256" key="8">
    <source>
        <dbReference type="ARBA" id="ARBA00039456"/>
    </source>
</evidence>
<comment type="caution">
    <text evidence="12">The sequence shown here is derived from an EMBL/GenBank/DDBJ whole genome shotgun (WGS) entry which is preliminary data.</text>
</comment>
<evidence type="ECO:0000256" key="1">
    <source>
        <dbReference type="ARBA" id="ARBA00002994"/>
    </source>
</evidence>
<evidence type="ECO:0000256" key="6">
    <source>
        <dbReference type="ARBA" id="ARBA00023709"/>
    </source>
</evidence>
<dbReference type="EMBL" id="VLNY01000003">
    <property type="protein sequence ID" value="KAA0023608.1"/>
    <property type="molecule type" value="Genomic_DNA"/>
</dbReference>
<evidence type="ECO:0000256" key="3">
    <source>
        <dbReference type="ARBA" id="ARBA00012076"/>
    </source>
</evidence>
<keyword evidence="13" id="KW-1185">Reference proteome</keyword>
<organism evidence="12 13">
    <name type="scientific">Antrihabitans cavernicola</name>
    <dbReference type="NCBI Taxonomy" id="2495913"/>
    <lineage>
        <taxon>Bacteria</taxon>
        <taxon>Bacillati</taxon>
        <taxon>Actinomycetota</taxon>
        <taxon>Actinomycetes</taxon>
        <taxon>Mycobacteriales</taxon>
        <taxon>Nocardiaceae</taxon>
        <taxon>Antrihabitans</taxon>
    </lineage>
</organism>
<gene>
    <name evidence="12" type="ORF">FOY51_09480</name>
</gene>
<dbReference type="Proteomes" id="UP000322244">
    <property type="component" value="Unassembled WGS sequence"/>
</dbReference>
<dbReference type="GO" id="GO:0004300">
    <property type="term" value="F:enoyl-CoA hydratase activity"/>
    <property type="evidence" value="ECO:0007669"/>
    <property type="project" value="UniProtKB-EC"/>
</dbReference>
<sequence>MTEPVVTVERVGNVALITLNRPDSMNAVNSALTVALGGAVEELNNDNDLRVGVITGAGRAFSAGADLKAIAKGEAIFDPDHPEWGFAGLVRHFIDKPLIAAVNGFALGGGTEIALACDLIVVSEEAKFGLPEVKRGLIALAGGLIRLPSQIPLKLALEVALTGEPIDAATAARWGMVNRVVPPDQVVQVAMELAQTIAANAPLSVRASKRIMYRSAEFGSEWHDDIWSMNMSEGGPVFASKDAREGPRAFAEKRTPEWKGE</sequence>
<feature type="region of interest" description="Disordered" evidence="11">
    <location>
        <begin position="238"/>
        <end position="261"/>
    </location>
</feature>
<keyword evidence="5" id="KW-0456">Lyase</keyword>
<dbReference type="InterPro" id="IPR029045">
    <property type="entry name" value="ClpP/crotonase-like_dom_sf"/>
</dbReference>
<dbReference type="EC" id="4.2.1.17" evidence="3"/>
<evidence type="ECO:0000256" key="7">
    <source>
        <dbReference type="ARBA" id="ARBA00023717"/>
    </source>
</evidence>
<keyword evidence="4" id="KW-0276">Fatty acid metabolism</keyword>
<dbReference type="OrthoDB" id="4284283at2"/>
<keyword evidence="4" id="KW-0443">Lipid metabolism</keyword>
<dbReference type="PANTHER" id="PTHR43802:SF1">
    <property type="entry name" value="IP11341P-RELATED"/>
    <property type="match status" value="1"/>
</dbReference>
<dbReference type="AlphaFoldDB" id="A0A5A7SBW4"/>
<dbReference type="InterPro" id="IPR014748">
    <property type="entry name" value="Enoyl-CoA_hydra_C"/>
</dbReference>